<dbReference type="PROSITE" id="PS00174">
    <property type="entry name" value="P_GLUCOSE_ISOMERASE_2"/>
    <property type="match status" value="1"/>
</dbReference>
<dbReference type="SUPFAM" id="SSF53697">
    <property type="entry name" value="SIS domain"/>
    <property type="match status" value="1"/>
</dbReference>
<feature type="active site" evidence="7">
    <location>
        <position position="385"/>
    </location>
</feature>
<comment type="catalytic activity">
    <reaction evidence="6 7 8">
        <text>alpha-D-glucose 6-phosphate = beta-D-fructose 6-phosphate</text>
        <dbReference type="Rhea" id="RHEA:11816"/>
        <dbReference type="ChEBI" id="CHEBI:57634"/>
        <dbReference type="ChEBI" id="CHEBI:58225"/>
        <dbReference type="EC" id="5.3.1.9"/>
    </reaction>
</comment>
<evidence type="ECO:0000256" key="5">
    <source>
        <dbReference type="ARBA" id="ARBA00023235"/>
    </source>
</evidence>
<dbReference type="InterPro" id="IPR023096">
    <property type="entry name" value="G6P_Isomerase_C"/>
</dbReference>
<dbReference type="Gene3D" id="3.40.50.10490">
    <property type="entry name" value="Glucose-6-phosphate isomerase like protein, domain 1"/>
    <property type="match status" value="2"/>
</dbReference>
<dbReference type="PROSITE" id="PS00765">
    <property type="entry name" value="P_GLUCOSE_ISOMERASE_1"/>
    <property type="match status" value="1"/>
</dbReference>
<dbReference type="GO" id="GO:0006096">
    <property type="term" value="P:glycolytic process"/>
    <property type="evidence" value="ECO:0007669"/>
    <property type="project" value="UniProtKB-UniRule"/>
</dbReference>
<name>A0A5K8A4I9_9BACT</name>
<dbReference type="PANTHER" id="PTHR11469:SF1">
    <property type="entry name" value="GLUCOSE-6-PHOSPHATE ISOMERASE"/>
    <property type="match status" value="1"/>
</dbReference>
<dbReference type="GO" id="GO:0005829">
    <property type="term" value="C:cytosol"/>
    <property type="evidence" value="ECO:0007669"/>
    <property type="project" value="TreeGrafter"/>
</dbReference>
<dbReference type="HAMAP" id="MF_00473">
    <property type="entry name" value="G6P_isomerase"/>
    <property type="match status" value="1"/>
</dbReference>
<dbReference type="EC" id="5.3.1.9" evidence="7"/>
<evidence type="ECO:0000256" key="6">
    <source>
        <dbReference type="ARBA" id="ARBA00029321"/>
    </source>
</evidence>
<evidence type="ECO:0000313" key="9">
    <source>
        <dbReference type="EMBL" id="BBO87367.1"/>
    </source>
</evidence>
<comment type="subcellular location">
    <subcellularLocation>
        <location evidence="7">Cytoplasm</location>
    </subcellularLocation>
</comment>
<dbReference type="InterPro" id="IPR035482">
    <property type="entry name" value="SIS_PGI_2"/>
</dbReference>
<dbReference type="GO" id="GO:0097367">
    <property type="term" value="F:carbohydrate derivative binding"/>
    <property type="evidence" value="ECO:0007669"/>
    <property type="project" value="InterPro"/>
</dbReference>
<comment type="pathway">
    <text evidence="1 7 8">Carbohydrate degradation; glycolysis; D-glyceraldehyde 3-phosphate and glycerone phosphate from D-glucose: step 2/4.</text>
</comment>
<dbReference type="GO" id="GO:0051156">
    <property type="term" value="P:glucose 6-phosphate metabolic process"/>
    <property type="evidence" value="ECO:0007669"/>
    <property type="project" value="TreeGrafter"/>
</dbReference>
<dbReference type="InterPro" id="IPR035476">
    <property type="entry name" value="SIS_PGI_1"/>
</dbReference>
<dbReference type="InterPro" id="IPR018189">
    <property type="entry name" value="Phosphoglucose_isomerase_CS"/>
</dbReference>
<dbReference type="UniPathway" id="UPA00138"/>
<feature type="active site" description="Proton donor" evidence="7">
    <location>
        <position position="354"/>
    </location>
</feature>
<dbReference type="NCBIfam" id="NF001211">
    <property type="entry name" value="PRK00179.1"/>
    <property type="match status" value="1"/>
</dbReference>
<keyword evidence="10" id="KW-1185">Reference proteome</keyword>
<dbReference type="RefSeq" id="WP_155308831.1">
    <property type="nucleotide sequence ID" value="NZ_AP021879.1"/>
</dbReference>
<sequence>MAEYRFDEHELHGQLVIQARKMSDNSTHLKNLIADESRLASFSVNGGGLFFDYSRQRMDKAGMQLLFELAEASGARNRFARMAAGEKVNITENRAVLHMAARSFADVPIMLDGRDARAELMAVLDKIRTFTNAVHSGEVNGSDGQKFKHVVVVGIGGSYLGTEFVARALEAFADRDIQLDFLANVDIHNFGAIWTRIDPQRTLWIIISKSYTTAETMANEDLIRRYMIDCGLDPAKHIVTVTSKGSPGDQGGGREIAAFHMFDFIGGRYSVTSAVGGVPLSLYLGYDRFERFLKGAEMMDRHAINAPAEQNLPLIAALLTVWNTSFLGYPQGAIIPYASPLSKLAPHVQQLNMESNGKSVDATGRFLAEPAGTVIFGEPGTNAQHSFFQLAHQGKPFPVEFIGVLNPQYRMDEGCCKGVGHQQELWANLLAQATALAMGRENDDPAKYFSGNRPSSILVIEDLEPESVGRLLAFYEAKTVYEAFIWGINPFDQFGVELGKVTAGTLRKAMAVHNDNPADNFSGLDPINRRYLQMLSSGKLID</sequence>
<dbReference type="PROSITE" id="PS51463">
    <property type="entry name" value="P_GLUCOSE_ISOMERASE_3"/>
    <property type="match status" value="1"/>
</dbReference>
<dbReference type="Gene3D" id="1.10.1390.10">
    <property type="match status" value="1"/>
</dbReference>
<evidence type="ECO:0000313" key="10">
    <source>
        <dbReference type="Proteomes" id="UP000422108"/>
    </source>
</evidence>
<protein>
    <recommendedName>
        <fullName evidence="7">Glucose-6-phosphate isomerase</fullName>
        <shortName evidence="7">GPI</shortName>
        <ecNumber evidence="7">5.3.1.9</ecNumber>
    </recommendedName>
    <alternativeName>
        <fullName evidence="7">Phosphoglucose isomerase</fullName>
        <shortName evidence="7">PGI</shortName>
    </alternativeName>
    <alternativeName>
        <fullName evidence="7">Phosphohexose isomerase</fullName>
        <shortName evidence="7">PHI</shortName>
    </alternativeName>
</protein>
<evidence type="ECO:0000256" key="3">
    <source>
        <dbReference type="ARBA" id="ARBA00022432"/>
    </source>
</evidence>
<evidence type="ECO:0000256" key="7">
    <source>
        <dbReference type="HAMAP-Rule" id="MF_00473"/>
    </source>
</evidence>
<keyword evidence="5 7" id="KW-0413">Isomerase</keyword>
<dbReference type="PANTHER" id="PTHR11469">
    <property type="entry name" value="GLUCOSE-6-PHOSPHATE ISOMERASE"/>
    <property type="match status" value="1"/>
</dbReference>
<reference evidence="9 10" key="1">
    <citation type="submission" date="2019-11" db="EMBL/GenBank/DDBJ databases">
        <title>Comparative genomics of hydrocarbon-degrading Desulfosarcina strains.</title>
        <authorList>
            <person name="Watanabe M."/>
            <person name="Kojima H."/>
            <person name="Fukui M."/>
        </authorList>
    </citation>
    <scope>NUCLEOTIDE SEQUENCE [LARGE SCALE GENOMIC DNA]</scope>
    <source>
        <strain evidence="10">oXyS1</strain>
    </source>
</reference>
<evidence type="ECO:0000256" key="2">
    <source>
        <dbReference type="ARBA" id="ARBA00006604"/>
    </source>
</evidence>
<dbReference type="Pfam" id="PF00342">
    <property type="entry name" value="PGI"/>
    <property type="match status" value="1"/>
</dbReference>
<dbReference type="GO" id="GO:0048029">
    <property type="term" value="F:monosaccharide binding"/>
    <property type="evidence" value="ECO:0007669"/>
    <property type="project" value="TreeGrafter"/>
</dbReference>
<dbReference type="UniPathway" id="UPA00109">
    <property type="reaction ID" value="UER00181"/>
</dbReference>
<comment type="function">
    <text evidence="7">Catalyzes the reversible isomerization of glucose-6-phosphate to fructose-6-phosphate.</text>
</comment>
<evidence type="ECO:0000256" key="4">
    <source>
        <dbReference type="ARBA" id="ARBA00023152"/>
    </source>
</evidence>
<dbReference type="CDD" id="cd05016">
    <property type="entry name" value="SIS_PGI_2"/>
    <property type="match status" value="1"/>
</dbReference>
<keyword evidence="4 7" id="KW-0324">Glycolysis</keyword>
<comment type="similarity">
    <text evidence="2 7 8">Belongs to the GPI family.</text>
</comment>
<gene>
    <name evidence="7 9" type="primary">pgi</name>
    <name evidence="9" type="ORF">DSCOOX_05470</name>
</gene>
<dbReference type="PRINTS" id="PR00662">
    <property type="entry name" value="G6PISOMERASE"/>
</dbReference>
<keyword evidence="3 7" id="KW-0312">Gluconeogenesis</keyword>
<dbReference type="InterPro" id="IPR046348">
    <property type="entry name" value="SIS_dom_sf"/>
</dbReference>
<dbReference type="EMBL" id="AP021879">
    <property type="protein sequence ID" value="BBO87367.1"/>
    <property type="molecule type" value="Genomic_DNA"/>
</dbReference>
<keyword evidence="7" id="KW-0963">Cytoplasm</keyword>
<feature type="active site" evidence="7">
    <location>
        <position position="500"/>
    </location>
</feature>
<comment type="pathway">
    <text evidence="7">Carbohydrate biosynthesis; gluconeogenesis.</text>
</comment>
<evidence type="ECO:0000256" key="8">
    <source>
        <dbReference type="RuleBase" id="RU000612"/>
    </source>
</evidence>
<dbReference type="GO" id="GO:0004347">
    <property type="term" value="F:glucose-6-phosphate isomerase activity"/>
    <property type="evidence" value="ECO:0007669"/>
    <property type="project" value="UniProtKB-UniRule"/>
</dbReference>
<dbReference type="InterPro" id="IPR001672">
    <property type="entry name" value="G6P_Isomerase"/>
</dbReference>
<dbReference type="AlphaFoldDB" id="A0A5K8A4I9"/>
<dbReference type="CDD" id="cd05015">
    <property type="entry name" value="SIS_PGI_1"/>
    <property type="match status" value="1"/>
</dbReference>
<evidence type="ECO:0000256" key="1">
    <source>
        <dbReference type="ARBA" id="ARBA00004926"/>
    </source>
</evidence>
<dbReference type="Proteomes" id="UP000422108">
    <property type="component" value="Chromosome"/>
</dbReference>
<accession>A0A5K8A4I9</accession>
<dbReference type="GO" id="GO:0006094">
    <property type="term" value="P:gluconeogenesis"/>
    <property type="evidence" value="ECO:0007669"/>
    <property type="project" value="UniProtKB-UniRule"/>
</dbReference>
<proteinExistence type="inferred from homology"/>
<organism evidence="9 10">
    <name type="scientific">Desulfosarcina ovata subsp. ovata</name>
    <dbReference type="NCBI Taxonomy" id="2752305"/>
    <lineage>
        <taxon>Bacteria</taxon>
        <taxon>Pseudomonadati</taxon>
        <taxon>Thermodesulfobacteriota</taxon>
        <taxon>Desulfobacteria</taxon>
        <taxon>Desulfobacterales</taxon>
        <taxon>Desulfosarcinaceae</taxon>
        <taxon>Desulfosarcina</taxon>
    </lineage>
</organism>